<feature type="compositionally biased region" description="Polar residues" evidence="1">
    <location>
        <begin position="1020"/>
        <end position="1045"/>
    </location>
</feature>
<evidence type="ECO:0000313" key="4">
    <source>
        <dbReference type="EMBL" id="KPI39079.1"/>
    </source>
</evidence>
<evidence type="ECO:0000259" key="3">
    <source>
        <dbReference type="Pfam" id="PF25480"/>
    </source>
</evidence>
<dbReference type="EMBL" id="LFJN01000016">
    <property type="protein sequence ID" value="KPI39079.1"/>
    <property type="molecule type" value="Genomic_DNA"/>
</dbReference>
<feature type="compositionally biased region" description="Polar residues" evidence="1">
    <location>
        <begin position="1174"/>
        <end position="1187"/>
    </location>
</feature>
<comment type="caution">
    <text evidence="4">The sequence shown here is derived from an EMBL/GenBank/DDBJ whole genome shotgun (WGS) entry which is preliminary data.</text>
</comment>
<dbReference type="Proteomes" id="UP000038010">
    <property type="component" value="Unassembled WGS sequence"/>
</dbReference>
<feature type="compositionally biased region" description="Polar residues" evidence="1">
    <location>
        <begin position="841"/>
        <end position="853"/>
    </location>
</feature>
<dbReference type="VEuPathDB" id="FungiDB:AB675_4538"/>
<protein>
    <submittedName>
        <fullName evidence="4">Uncharacterized protein</fullName>
    </submittedName>
</protein>
<feature type="compositionally biased region" description="Basic and acidic residues" evidence="1">
    <location>
        <begin position="295"/>
        <end position="304"/>
    </location>
</feature>
<dbReference type="OrthoDB" id="6375767at2759"/>
<evidence type="ECO:0000256" key="1">
    <source>
        <dbReference type="SAM" id="MobiDB-lite"/>
    </source>
</evidence>
<feature type="compositionally biased region" description="Polar residues" evidence="1">
    <location>
        <begin position="863"/>
        <end position="894"/>
    </location>
</feature>
<feature type="compositionally biased region" description="Polar residues" evidence="1">
    <location>
        <begin position="698"/>
        <end position="709"/>
    </location>
</feature>
<feature type="compositionally biased region" description="Low complexity" evidence="1">
    <location>
        <begin position="1153"/>
        <end position="1172"/>
    </location>
</feature>
<organism evidence="4 5">
    <name type="scientific">Cyphellophora attinorum</name>
    <dbReference type="NCBI Taxonomy" id="1664694"/>
    <lineage>
        <taxon>Eukaryota</taxon>
        <taxon>Fungi</taxon>
        <taxon>Dikarya</taxon>
        <taxon>Ascomycota</taxon>
        <taxon>Pezizomycotina</taxon>
        <taxon>Eurotiomycetes</taxon>
        <taxon>Chaetothyriomycetidae</taxon>
        <taxon>Chaetothyriales</taxon>
        <taxon>Cyphellophoraceae</taxon>
        <taxon>Cyphellophora</taxon>
    </lineage>
</organism>
<feature type="compositionally biased region" description="Basic and acidic residues" evidence="1">
    <location>
        <begin position="336"/>
        <end position="353"/>
    </location>
</feature>
<feature type="domain" description="DUF7904" evidence="3">
    <location>
        <begin position="1303"/>
        <end position="1403"/>
    </location>
</feature>
<reference evidence="4 5" key="1">
    <citation type="submission" date="2015-06" db="EMBL/GenBank/DDBJ databases">
        <title>Draft genome of the ant-associated black yeast Phialophora attae CBS 131958.</title>
        <authorList>
            <person name="Moreno L.F."/>
            <person name="Stielow B.J."/>
            <person name="de Hoog S."/>
            <person name="Vicente V.A."/>
            <person name="Weiss V.A."/>
            <person name="de Vries M."/>
            <person name="Cruz L.M."/>
            <person name="Souza E.M."/>
        </authorList>
    </citation>
    <scope>NUCLEOTIDE SEQUENCE [LARGE SCALE GENOMIC DNA]</scope>
    <source>
        <strain evidence="4 5">CBS 131958</strain>
    </source>
</reference>
<dbReference type="InterPro" id="IPR025118">
    <property type="entry name" value="DUF4045"/>
</dbReference>
<feature type="compositionally biased region" description="Polar residues" evidence="1">
    <location>
        <begin position="106"/>
        <end position="126"/>
    </location>
</feature>
<dbReference type="Pfam" id="PF25480">
    <property type="entry name" value="DUF7904"/>
    <property type="match status" value="1"/>
</dbReference>
<proteinExistence type="predicted"/>
<feature type="compositionally biased region" description="Polar residues" evidence="1">
    <location>
        <begin position="388"/>
        <end position="397"/>
    </location>
</feature>
<feature type="compositionally biased region" description="Low complexity" evidence="1">
    <location>
        <begin position="1118"/>
        <end position="1131"/>
    </location>
</feature>
<name>A0A0N0NLI7_9EURO</name>
<dbReference type="RefSeq" id="XP_017999042.1">
    <property type="nucleotide sequence ID" value="XM_018144683.1"/>
</dbReference>
<feature type="compositionally biased region" description="Basic and acidic residues" evidence="1">
    <location>
        <begin position="913"/>
        <end position="926"/>
    </location>
</feature>
<dbReference type="GO" id="GO:0051015">
    <property type="term" value="F:actin filament binding"/>
    <property type="evidence" value="ECO:0007669"/>
    <property type="project" value="InterPro"/>
</dbReference>
<feature type="compositionally biased region" description="Low complexity" evidence="1">
    <location>
        <begin position="439"/>
        <end position="450"/>
    </location>
</feature>
<feature type="compositionally biased region" description="Basic and acidic residues" evidence="1">
    <location>
        <begin position="785"/>
        <end position="799"/>
    </location>
</feature>
<dbReference type="InterPro" id="IPR029006">
    <property type="entry name" value="ADF-H/Gelsolin-like_dom_sf"/>
</dbReference>
<feature type="compositionally biased region" description="Basic and acidic residues" evidence="1">
    <location>
        <begin position="592"/>
        <end position="614"/>
    </location>
</feature>
<feature type="compositionally biased region" description="Polar residues" evidence="1">
    <location>
        <begin position="164"/>
        <end position="177"/>
    </location>
</feature>
<evidence type="ECO:0000313" key="5">
    <source>
        <dbReference type="Proteomes" id="UP000038010"/>
    </source>
</evidence>
<dbReference type="InterPro" id="IPR007122">
    <property type="entry name" value="Villin/Gelsolin"/>
</dbReference>
<feature type="compositionally biased region" description="Basic and acidic residues" evidence="1">
    <location>
        <begin position="193"/>
        <end position="202"/>
    </location>
</feature>
<feature type="region of interest" description="Disordered" evidence="1">
    <location>
        <begin position="70"/>
        <end position="716"/>
    </location>
</feature>
<feature type="compositionally biased region" description="Basic residues" evidence="1">
    <location>
        <begin position="1004"/>
        <end position="1016"/>
    </location>
</feature>
<feature type="domain" description="DUF4045" evidence="2">
    <location>
        <begin position="8"/>
        <end position="775"/>
    </location>
</feature>
<feature type="compositionally biased region" description="Basic and acidic residues" evidence="1">
    <location>
        <begin position="533"/>
        <end position="563"/>
    </location>
</feature>
<dbReference type="Gene3D" id="3.40.20.10">
    <property type="entry name" value="Severin"/>
    <property type="match status" value="3"/>
</dbReference>
<dbReference type="Pfam" id="PF13254">
    <property type="entry name" value="DUF4045"/>
    <property type="match status" value="1"/>
</dbReference>
<gene>
    <name evidence="4" type="ORF">AB675_4538</name>
</gene>
<dbReference type="SUPFAM" id="SSF55753">
    <property type="entry name" value="Actin depolymerizing proteins"/>
    <property type="match status" value="2"/>
</dbReference>
<dbReference type="GeneID" id="28736563"/>
<dbReference type="STRING" id="1664694.A0A0N0NLI7"/>
<feature type="region of interest" description="Disordered" evidence="1">
    <location>
        <begin position="968"/>
        <end position="1259"/>
    </location>
</feature>
<feature type="compositionally biased region" description="Polar residues" evidence="1">
    <location>
        <begin position="136"/>
        <end position="155"/>
    </location>
</feature>
<sequence>MSAFNDGSEDVDQFLARIASLSKKSGAEDSEQTRRMEEQRLLARKEREARRAGKKYQVDYGRFFALTTTAERARSISPSKTGPAGHVPSSPSSTIRGIPIDPPITLQPTSRSQTPSMSRQTSPTRSESLRPVAALNLSQSRELPQPPQDLQRTPQSEPPGSAGLSRSGTLSWQQRPTSRGIGSGFGSVRSRPLSRDLDRPPSRDLQQPRPDSPKASVPEQVDDTPSRKDIAAALGSRDPTWFRQTQDRGVGSAAYRKSGQDENGVAMPPPQALRLPGMESGAGSRDPYRLPPDGAQKDAHESKRAPSASPTRHTAAAYTSNDATKETSNAPDASGQDERLGVHRSSRDYETDLGRTSSVLGGRPPSPTKGLGGFVQSAMMRRSDSVSKRWSVQQNSGLKRGDSIASNKPSFNPTATPISSLGHARTLSRDPRAVRDGTSSPSSGSRPSSSHGALDATLPTVDKTKSAPEGLPSSAESARQDDKAHPDMVSGGDDEPYLSRSPSKTMDPRRWSPTKASWLESALSKPDSPRFSPTKEEPPPWKLDMQRSKSNKDLAEAGKRTIPHEPVSTPSLLRSPPPAIKAKPLDLPNSHVADDATRSAKSIDSESIRTKAEEPAPPTSRASKQASPPTSPVRSEKEVPKPATGSLSSSKKVSIPDDIPSDVNPTVVGLPSNPRPSSDRKPPVAKPKPATPPKTDFRSSLKSRSTPTPKASEEPEFKAVFGKLKKAQTQNYVAPDELKDNITRGKAGLAVTGGPQPRKRVDEFKESILAKKEEMKSGASIAAHKKADSRDASPAKAEPEIPEALQRRNTLHKSKVSIDEKKTIAAAKDSPRSPPRMQPKPKSSWSSTNNATGLTEKAAKALQVTQWSAQDNKSELPTSTTNTSTVAQGNSMPQATGPREDTSKTISHAVAETNKKLEPIRSKDAPKPTLQSSAAFTSPLIKAKSVEKKAESAPTGIAARLNPALAGLIARGGSPKPAASESVSQTTTDSSKATDDPANLTHMTKGRAKGPKRKAPKAVASTTESSSTNVGPQTSRQTTKSTADVASQGVHDLHEKFNDHAQQATPKRGADVAPARFAVEAKPSFVSQSRTDITTSAANPAPKVQSLPTPIPSEALDSTPSEEPSKAKSPPVVATKSPELRRVSGQVQQPSEKTAAPATSKPSPKKPFSIASDDISQSITPSRTTASKPDATPNATGPMPLTPSRSIATGGKTAAPAGLGLHLTEHDRTVASQELTPPPEKSFGMPQSPKKAVSKTSGRSLSEAIAAHFPSTPKSTDKADFDTEAILSSKSTAVDPIKTTSKQVWEVSGDGKQTQLSEEQQHLLFEDTLYLVVHVFETIKTSKKSTECYLWTGDSVSSSAAEDAQLFCRKIARENSAKLEVLKQGKESANFFAALGGIVVTRRSKASALYMLCGRRHLGHIVFDEVDFSPASLCSGFPYLISAKYGKLYFWKGQGSCGDEIGAARLTGMDLGLTGEIEEVVEGKEPSAFWHSFPTSSKTKARFEPSDIWAMRSMDEKRGFPCRLYRLELERPKSSGGSFWGLRASSPTKESNKMTLTEIEPFVQADLDAGGGSSVHVLDAWASIYIIPGTSARATDFVTALHIAQEMAVLTPSMQDRALLPSCEVVLGGHPPREARAAFRKYGAVETHSEGKTWEVAEVLSALD</sequence>
<dbReference type="SMART" id="SM00262">
    <property type="entry name" value="GEL"/>
    <property type="match status" value="2"/>
</dbReference>
<feature type="compositionally biased region" description="Polar residues" evidence="1">
    <location>
        <begin position="70"/>
        <end position="80"/>
    </location>
</feature>
<feature type="region of interest" description="Disordered" evidence="1">
    <location>
        <begin position="773"/>
        <end position="938"/>
    </location>
</feature>
<evidence type="ECO:0000259" key="2">
    <source>
        <dbReference type="Pfam" id="PF13254"/>
    </source>
</evidence>
<dbReference type="InterPro" id="IPR057226">
    <property type="entry name" value="DUF7904"/>
</dbReference>
<feature type="compositionally biased region" description="Polar residues" evidence="1">
    <location>
        <begin position="308"/>
        <end position="331"/>
    </location>
</feature>
<feature type="compositionally biased region" description="Polar residues" evidence="1">
    <location>
        <begin position="404"/>
        <end position="419"/>
    </location>
</feature>
<keyword evidence="5" id="KW-1185">Reference proteome</keyword>
<feature type="compositionally biased region" description="Polar residues" evidence="1">
    <location>
        <begin position="1085"/>
        <end position="1098"/>
    </location>
</feature>
<feature type="compositionally biased region" description="Polar residues" evidence="1">
    <location>
        <begin position="981"/>
        <end position="991"/>
    </location>
</feature>
<accession>A0A0N0NLI7</accession>